<organism evidence="3 4">
    <name type="scientific">Microbispora siamensis</name>
    <dbReference type="NCBI Taxonomy" id="564413"/>
    <lineage>
        <taxon>Bacteria</taxon>
        <taxon>Bacillati</taxon>
        <taxon>Actinomycetota</taxon>
        <taxon>Actinomycetes</taxon>
        <taxon>Streptosporangiales</taxon>
        <taxon>Streptosporangiaceae</taxon>
        <taxon>Microbispora</taxon>
    </lineage>
</organism>
<accession>A0ABQ4GVA5</accession>
<evidence type="ECO:0000313" key="3">
    <source>
        <dbReference type="EMBL" id="GIH65363.1"/>
    </source>
</evidence>
<dbReference type="PANTHER" id="PTHR11941:SF133">
    <property type="entry name" value="1,2-EPOXYPHENYLACETYL-COA ISOMERASE"/>
    <property type="match status" value="1"/>
</dbReference>
<reference evidence="3 4" key="1">
    <citation type="submission" date="2021-01" db="EMBL/GenBank/DDBJ databases">
        <title>Whole genome shotgun sequence of Microbispora siamensis NBRC 104113.</title>
        <authorList>
            <person name="Komaki H."/>
            <person name="Tamura T."/>
        </authorList>
    </citation>
    <scope>NUCLEOTIDE SEQUENCE [LARGE SCALE GENOMIC DNA]</scope>
    <source>
        <strain evidence="3 4">NBRC 104113</strain>
    </source>
</reference>
<comment type="caution">
    <text evidence="3">The sequence shown here is derived from an EMBL/GenBank/DDBJ whole genome shotgun (WGS) entry which is preliminary data.</text>
</comment>
<dbReference type="EMBL" id="BOOF01000040">
    <property type="protein sequence ID" value="GIH65363.1"/>
    <property type="molecule type" value="Genomic_DNA"/>
</dbReference>
<dbReference type="Gene3D" id="3.90.226.10">
    <property type="entry name" value="2-enoyl-CoA Hydratase, Chain A, domain 1"/>
    <property type="match status" value="1"/>
</dbReference>
<evidence type="ECO:0000256" key="2">
    <source>
        <dbReference type="RuleBase" id="RU003707"/>
    </source>
</evidence>
<dbReference type="Proteomes" id="UP000660454">
    <property type="component" value="Unassembled WGS sequence"/>
</dbReference>
<gene>
    <name evidence="3" type="ORF">Msi02_61800</name>
</gene>
<sequence>MDVRGLRVTFPSDGVALLELDRPHRRNALDRALLDGLPTVLRELDGDCAVRALVVTGRGGAFCAGGDLDAIGDMGNEAPRDARERMTREFSAAGLLLDFHAPTIAAVDGAAVGAGMAFALACDLRIGSPGAVFASPFIKMALVPDFGVTWLLTRAVGAARATELALSGRKVAAEEAVRIGLLDVVADDPLAQALGRAETLAAAPPEAARATKRLIAAAAGGGLAEAVDREVAEQIRAVNSPEFGRRWAEWSRAVRGSSSRRMETGR</sequence>
<dbReference type="InterPro" id="IPR001753">
    <property type="entry name" value="Enoyl-CoA_hydra/iso"/>
</dbReference>
<dbReference type="PROSITE" id="PS00166">
    <property type="entry name" value="ENOYL_COA_HYDRATASE"/>
    <property type="match status" value="1"/>
</dbReference>
<protein>
    <submittedName>
        <fullName evidence="3">Enoyl-CoA hydratase</fullName>
    </submittedName>
</protein>
<keyword evidence="4" id="KW-1185">Reference proteome</keyword>
<dbReference type="Pfam" id="PF00378">
    <property type="entry name" value="ECH_1"/>
    <property type="match status" value="1"/>
</dbReference>
<evidence type="ECO:0000313" key="4">
    <source>
        <dbReference type="Proteomes" id="UP000660454"/>
    </source>
</evidence>
<evidence type="ECO:0000256" key="1">
    <source>
        <dbReference type="ARBA" id="ARBA00005254"/>
    </source>
</evidence>
<dbReference type="InterPro" id="IPR029045">
    <property type="entry name" value="ClpP/crotonase-like_dom_sf"/>
</dbReference>
<dbReference type="RefSeq" id="WP_079315371.1">
    <property type="nucleotide sequence ID" value="NZ_BOOF01000040.1"/>
</dbReference>
<dbReference type="SUPFAM" id="SSF52096">
    <property type="entry name" value="ClpP/crotonase"/>
    <property type="match status" value="1"/>
</dbReference>
<proteinExistence type="inferred from homology"/>
<dbReference type="InterPro" id="IPR018376">
    <property type="entry name" value="Enoyl-CoA_hyd/isom_CS"/>
</dbReference>
<comment type="similarity">
    <text evidence="1 2">Belongs to the enoyl-CoA hydratase/isomerase family.</text>
</comment>
<dbReference type="CDD" id="cd06558">
    <property type="entry name" value="crotonase-like"/>
    <property type="match status" value="1"/>
</dbReference>
<name>A0ABQ4GVA5_9ACTN</name>
<dbReference type="PANTHER" id="PTHR11941">
    <property type="entry name" value="ENOYL-COA HYDRATASE-RELATED"/>
    <property type="match status" value="1"/>
</dbReference>